<accession>A0A9W6DG25</accession>
<proteinExistence type="predicted"/>
<dbReference type="RefSeq" id="WP_281819183.1">
    <property type="nucleotide sequence ID" value="NZ_BRLB01000022.1"/>
</dbReference>
<feature type="transmembrane region" description="Helical" evidence="1">
    <location>
        <begin position="89"/>
        <end position="111"/>
    </location>
</feature>
<gene>
    <name evidence="2" type="ORF">SH1V18_43410</name>
</gene>
<dbReference type="Pfam" id="PF22564">
    <property type="entry name" value="HAAS"/>
    <property type="match status" value="1"/>
</dbReference>
<evidence type="ECO:0000256" key="1">
    <source>
        <dbReference type="SAM" id="Phobius"/>
    </source>
</evidence>
<reference evidence="2" key="1">
    <citation type="submission" date="2022-06" db="EMBL/GenBank/DDBJ databases">
        <title>Vallitalea longa sp. nov., an anaerobic bacterium isolated from marine sediment.</title>
        <authorList>
            <person name="Hirano S."/>
            <person name="Terahara T."/>
            <person name="Mori K."/>
            <person name="Hamada M."/>
            <person name="Matsumoto R."/>
            <person name="Kobayashi T."/>
        </authorList>
    </citation>
    <scope>NUCLEOTIDE SEQUENCE</scope>
    <source>
        <strain evidence="2">SH18-1</strain>
    </source>
</reference>
<keyword evidence="3" id="KW-1185">Reference proteome</keyword>
<sequence length="207" mass="23750">MNKNEFLKKLDILLESLPYDERRDIMYDYEEHFKSGLYDGKSEEQIADELGNPETIAASYIPNMHTYNRGETREKDIKNVQYINNRVTYNIPILIGMIFFNLMFIGVYLALWAVLISLFVVGIALIISSIAILIVSVVGTSLSFVSIPYYIIAHPILGFLVFIFVASVGGLIIVGTSVTLKLYKDFTMKYIEWNKKIIRSDNYYEKA</sequence>
<organism evidence="2 3">
    <name type="scientific">Vallitalea longa</name>
    <dbReference type="NCBI Taxonomy" id="2936439"/>
    <lineage>
        <taxon>Bacteria</taxon>
        <taxon>Bacillati</taxon>
        <taxon>Bacillota</taxon>
        <taxon>Clostridia</taxon>
        <taxon>Lachnospirales</taxon>
        <taxon>Vallitaleaceae</taxon>
        <taxon>Vallitalea</taxon>
    </lineage>
</organism>
<feature type="transmembrane region" description="Helical" evidence="1">
    <location>
        <begin position="157"/>
        <end position="180"/>
    </location>
</feature>
<evidence type="ECO:0000313" key="2">
    <source>
        <dbReference type="EMBL" id="GKX31861.1"/>
    </source>
</evidence>
<keyword evidence="1" id="KW-1133">Transmembrane helix</keyword>
<dbReference type="EMBL" id="BRLB01000022">
    <property type="protein sequence ID" value="GKX31861.1"/>
    <property type="molecule type" value="Genomic_DNA"/>
</dbReference>
<dbReference type="AlphaFoldDB" id="A0A9W6DG25"/>
<protein>
    <submittedName>
        <fullName evidence="2">Membrane protein</fullName>
    </submittedName>
</protein>
<feature type="transmembrane region" description="Helical" evidence="1">
    <location>
        <begin position="118"/>
        <end position="151"/>
    </location>
</feature>
<evidence type="ECO:0000313" key="3">
    <source>
        <dbReference type="Proteomes" id="UP001144256"/>
    </source>
</evidence>
<name>A0A9W6DG25_9FIRM</name>
<comment type="caution">
    <text evidence="2">The sequence shown here is derived from an EMBL/GenBank/DDBJ whole genome shotgun (WGS) entry which is preliminary data.</text>
</comment>
<dbReference type="Proteomes" id="UP001144256">
    <property type="component" value="Unassembled WGS sequence"/>
</dbReference>
<keyword evidence="1" id="KW-0472">Membrane</keyword>
<keyword evidence="1" id="KW-0812">Transmembrane</keyword>